<keyword evidence="2" id="KW-1185">Reference proteome</keyword>
<dbReference type="Proteomes" id="UP001501469">
    <property type="component" value="Unassembled WGS sequence"/>
</dbReference>
<gene>
    <name evidence="1" type="ORF">GCM10022409_19110</name>
</gene>
<dbReference type="EMBL" id="BAABDK010000016">
    <property type="protein sequence ID" value="GAA4034821.1"/>
    <property type="molecule type" value="Genomic_DNA"/>
</dbReference>
<organism evidence="1 2">
    <name type="scientific">Hymenobacter glaciei</name>
    <dbReference type="NCBI Taxonomy" id="877209"/>
    <lineage>
        <taxon>Bacteria</taxon>
        <taxon>Pseudomonadati</taxon>
        <taxon>Bacteroidota</taxon>
        <taxon>Cytophagia</taxon>
        <taxon>Cytophagales</taxon>
        <taxon>Hymenobacteraceae</taxon>
        <taxon>Hymenobacter</taxon>
    </lineage>
</organism>
<comment type="caution">
    <text evidence="1">The sequence shown here is derived from an EMBL/GenBank/DDBJ whole genome shotgun (WGS) entry which is preliminary data.</text>
</comment>
<name>A0ABP7U2I7_9BACT</name>
<evidence type="ECO:0000313" key="1">
    <source>
        <dbReference type="EMBL" id="GAA4034821.1"/>
    </source>
</evidence>
<proteinExistence type="predicted"/>
<sequence>MQNVSLPWTHLRLRLGLIVYPSTPFLLLLMRQTQPVSLYNMAQSELIKVSFDKHGYLVRDAAELAPRGVDAKRIAAFDTLRQAYEALPTDIELDAAKQNATDAKETVKTRAITELQALMGIVGTVHDVRSASYKMFGSAGLAGGPEADLYVGLLRVVRVGRAHLAEYAKAGLTAAMLDTLAAAAAEFLGLLGQQQDAEAARGRAADIRILAGNALYTELIDLCGIGKALYATTDARKYADYVVTDTPPPAAPTVAGQA</sequence>
<evidence type="ECO:0000313" key="2">
    <source>
        <dbReference type="Proteomes" id="UP001501469"/>
    </source>
</evidence>
<protein>
    <submittedName>
        <fullName evidence="1">Uncharacterized protein</fullName>
    </submittedName>
</protein>
<reference evidence="2" key="1">
    <citation type="journal article" date="2019" name="Int. J. Syst. Evol. Microbiol.">
        <title>The Global Catalogue of Microorganisms (GCM) 10K type strain sequencing project: providing services to taxonomists for standard genome sequencing and annotation.</title>
        <authorList>
            <consortium name="The Broad Institute Genomics Platform"/>
            <consortium name="The Broad Institute Genome Sequencing Center for Infectious Disease"/>
            <person name="Wu L."/>
            <person name="Ma J."/>
        </authorList>
    </citation>
    <scope>NUCLEOTIDE SEQUENCE [LARGE SCALE GENOMIC DNA]</scope>
    <source>
        <strain evidence="2">JCM 17225</strain>
    </source>
</reference>
<accession>A0ABP7U2I7</accession>